<keyword evidence="5 6" id="KW-0472">Membrane</keyword>
<proteinExistence type="inferred from homology"/>
<name>A0A8B8J0P0_PHODC</name>
<evidence type="ECO:0000313" key="7">
    <source>
        <dbReference type="Proteomes" id="UP000228380"/>
    </source>
</evidence>
<sequence>SLTSQRPLGNDKTLATASNLAQLLPTGTVLAFQALSPSFSNHGICYTSNRKLYYGMATSKSFIVFNYQPSDGDRSKVLEQLSRFRIQWLDYVHAFFSVLVFLALTFSDTNIQHCFFPDSGANSKQLLQNLPLGAGFLSSMVFLIFPTARRGIGYSKTAPHSQ</sequence>
<feature type="transmembrane region" description="Helical" evidence="6">
    <location>
        <begin position="88"/>
        <end position="106"/>
    </location>
</feature>
<dbReference type="GeneID" id="113461963"/>
<evidence type="ECO:0000256" key="1">
    <source>
        <dbReference type="ARBA" id="ARBA00004141"/>
    </source>
</evidence>
<reference evidence="8" key="1">
    <citation type="submission" date="2025-08" db="UniProtKB">
        <authorList>
            <consortium name="RefSeq"/>
        </authorList>
    </citation>
    <scope>IDENTIFICATION</scope>
    <source>
        <tissue evidence="8">Young leaves</tissue>
    </source>
</reference>
<dbReference type="GO" id="GO:0005737">
    <property type="term" value="C:cytoplasm"/>
    <property type="evidence" value="ECO:0007669"/>
    <property type="project" value="UniProtKB-ARBA"/>
</dbReference>
<evidence type="ECO:0000256" key="6">
    <source>
        <dbReference type="SAM" id="Phobius"/>
    </source>
</evidence>
<organism evidence="7 8">
    <name type="scientific">Phoenix dactylifera</name>
    <name type="common">Date palm</name>
    <dbReference type="NCBI Taxonomy" id="42345"/>
    <lineage>
        <taxon>Eukaryota</taxon>
        <taxon>Viridiplantae</taxon>
        <taxon>Streptophyta</taxon>
        <taxon>Embryophyta</taxon>
        <taxon>Tracheophyta</taxon>
        <taxon>Spermatophyta</taxon>
        <taxon>Magnoliopsida</taxon>
        <taxon>Liliopsida</taxon>
        <taxon>Arecaceae</taxon>
        <taxon>Coryphoideae</taxon>
        <taxon>Phoeniceae</taxon>
        <taxon>Phoenix</taxon>
    </lineage>
</organism>
<evidence type="ECO:0000256" key="3">
    <source>
        <dbReference type="ARBA" id="ARBA00022692"/>
    </source>
</evidence>
<dbReference type="AlphaFoldDB" id="A0A8B8J0P0"/>
<protein>
    <submittedName>
        <fullName evidence="8">Protein DMP3-like</fullName>
    </submittedName>
</protein>
<evidence type="ECO:0000256" key="5">
    <source>
        <dbReference type="ARBA" id="ARBA00023136"/>
    </source>
</evidence>
<dbReference type="Pfam" id="PF05078">
    <property type="entry name" value="DUF679"/>
    <property type="match status" value="1"/>
</dbReference>
<dbReference type="KEGG" id="pda:113461963"/>
<feature type="transmembrane region" description="Helical" evidence="6">
    <location>
        <begin position="126"/>
        <end position="145"/>
    </location>
</feature>
<dbReference type="PANTHER" id="PTHR31621:SF5">
    <property type="entry name" value="PROTEIN DMP10"/>
    <property type="match status" value="1"/>
</dbReference>
<comment type="similarity">
    <text evidence="2">Belongs to the plant DMP1 protein family.</text>
</comment>
<dbReference type="GO" id="GO:0010256">
    <property type="term" value="P:endomembrane system organization"/>
    <property type="evidence" value="ECO:0007669"/>
    <property type="project" value="TreeGrafter"/>
</dbReference>
<dbReference type="Proteomes" id="UP000228380">
    <property type="component" value="Unplaced"/>
</dbReference>
<dbReference type="PANTHER" id="PTHR31621">
    <property type="entry name" value="PROTEIN DMP3"/>
    <property type="match status" value="1"/>
</dbReference>
<comment type="subcellular location">
    <subcellularLocation>
        <location evidence="1">Membrane</location>
        <topology evidence="1">Multi-pass membrane protein</topology>
    </subcellularLocation>
</comment>
<gene>
    <name evidence="8" type="primary">LOC113461963</name>
</gene>
<keyword evidence="7" id="KW-1185">Reference proteome</keyword>
<dbReference type="InterPro" id="IPR007770">
    <property type="entry name" value="DMP"/>
</dbReference>
<feature type="non-terminal residue" evidence="8">
    <location>
        <position position="1"/>
    </location>
</feature>
<dbReference type="GO" id="GO:0016020">
    <property type="term" value="C:membrane"/>
    <property type="evidence" value="ECO:0007669"/>
    <property type="project" value="UniProtKB-SubCell"/>
</dbReference>
<evidence type="ECO:0000256" key="4">
    <source>
        <dbReference type="ARBA" id="ARBA00022989"/>
    </source>
</evidence>
<accession>A0A8B8J0P0</accession>
<dbReference type="OrthoDB" id="657601at2759"/>
<evidence type="ECO:0000313" key="8">
    <source>
        <dbReference type="RefSeq" id="XP_026657766.2"/>
    </source>
</evidence>
<evidence type="ECO:0000256" key="2">
    <source>
        <dbReference type="ARBA" id="ARBA00008707"/>
    </source>
</evidence>
<dbReference type="RefSeq" id="XP_026657766.2">
    <property type="nucleotide sequence ID" value="XM_026801965.2"/>
</dbReference>
<keyword evidence="3 6" id="KW-0812">Transmembrane</keyword>
<keyword evidence="4 6" id="KW-1133">Transmembrane helix</keyword>